<evidence type="ECO:0000313" key="1">
    <source>
        <dbReference type="EMBL" id="KIF52157.1"/>
    </source>
</evidence>
<sequence>MKIEIGNHTNAELLQELKELRIQFNPFALQLFEDQMIQTKQRGQIVSVLVTTPSELGAPFGATLAELLTHGALKGLEPCPLAVAPYLLLQGISLTKDEYITIASLPLEQKDTYPRGLYLRKRDDGVWLRGYRCDDAFIFPPSMKFVFIDAKAKKGEQH</sequence>
<protein>
    <submittedName>
        <fullName evidence="1">Uncharacterized protein</fullName>
    </submittedName>
</protein>
<organism evidence="1 2">
    <name type="scientific">Vibrio owensii CAIM 1854 = LMG 25443</name>
    <dbReference type="NCBI Taxonomy" id="1229493"/>
    <lineage>
        <taxon>Bacteria</taxon>
        <taxon>Pseudomonadati</taxon>
        <taxon>Pseudomonadota</taxon>
        <taxon>Gammaproteobacteria</taxon>
        <taxon>Vibrionales</taxon>
        <taxon>Vibrionaceae</taxon>
        <taxon>Vibrio</taxon>
    </lineage>
</organism>
<proteinExistence type="predicted"/>
<accession>A0A0C1W6W8</accession>
<dbReference type="PATRIC" id="fig|1229493.5.peg.2432"/>
<dbReference type="EMBL" id="JPRD01000025">
    <property type="protein sequence ID" value="KIF52157.1"/>
    <property type="molecule type" value="Genomic_DNA"/>
</dbReference>
<reference evidence="1 2" key="1">
    <citation type="submission" date="2014-07" db="EMBL/GenBank/DDBJ databases">
        <title>Unique and conserved regions in Vibrio harveyi and related species in comparison with the shrimp pathogen Vibrio harveyi CAIM 1792.</title>
        <authorList>
            <person name="Espinoza-Valles I."/>
            <person name="Vora G."/>
            <person name="Leekitcharoenphon P."/>
            <person name="Ussery D."/>
            <person name="Hoj L."/>
            <person name="Gomez-Gil B."/>
        </authorList>
    </citation>
    <scope>NUCLEOTIDE SEQUENCE [LARGE SCALE GENOMIC DNA]</scope>
    <source>
        <strain evidence="2">CAIM 1854 / LMG 25443</strain>
    </source>
</reference>
<comment type="caution">
    <text evidence="1">The sequence shown here is derived from an EMBL/GenBank/DDBJ whole genome shotgun (WGS) entry which is preliminary data.</text>
</comment>
<dbReference type="Proteomes" id="UP000031586">
    <property type="component" value="Unassembled WGS sequence"/>
</dbReference>
<evidence type="ECO:0000313" key="2">
    <source>
        <dbReference type="Proteomes" id="UP000031586"/>
    </source>
</evidence>
<gene>
    <name evidence="1" type="ORF">H735_16410</name>
</gene>
<dbReference type="RefSeq" id="WP_020197394.1">
    <property type="nucleotide sequence ID" value="NZ_BAOH01000119.1"/>
</dbReference>
<dbReference type="AlphaFoldDB" id="A0A0C1W6W8"/>
<name>A0A0C1W6W8_9VIBR</name>